<dbReference type="Proteomes" id="UP000294194">
    <property type="component" value="Unassembled WGS sequence"/>
</dbReference>
<proteinExistence type="inferred from homology"/>
<comment type="subcellular location">
    <subcellularLocation>
        <location evidence="1 9 10">Cytoplasm</location>
    </subcellularLocation>
</comment>
<dbReference type="UniPathway" id="UPA00219"/>
<evidence type="ECO:0000313" key="15">
    <source>
        <dbReference type="Proteomes" id="UP000294194"/>
    </source>
</evidence>
<keyword evidence="9 10" id="KW-0961">Cell wall biogenesis/degradation</keyword>
<feature type="domain" description="Mur ligase C-terminal" evidence="12">
    <location>
        <begin position="350"/>
        <end position="469"/>
    </location>
</feature>
<dbReference type="PANTHER" id="PTHR43692">
    <property type="entry name" value="UDP-N-ACETYLMURAMOYLALANINE--D-GLUTAMATE LIGASE"/>
    <property type="match status" value="1"/>
</dbReference>
<evidence type="ECO:0000256" key="7">
    <source>
        <dbReference type="ARBA" id="ARBA00022840"/>
    </source>
</evidence>
<dbReference type="SUPFAM" id="SSF53244">
    <property type="entry name" value="MurD-like peptide ligases, peptide-binding domain"/>
    <property type="match status" value="1"/>
</dbReference>
<evidence type="ECO:0000256" key="1">
    <source>
        <dbReference type="ARBA" id="ARBA00004496"/>
    </source>
</evidence>
<dbReference type="EMBL" id="SISG01000001">
    <property type="protein sequence ID" value="TBN56550.1"/>
    <property type="molecule type" value="Genomic_DNA"/>
</dbReference>
<feature type="region of interest" description="Disordered" evidence="11">
    <location>
        <begin position="494"/>
        <end position="514"/>
    </location>
</feature>
<gene>
    <name evidence="9" type="primary">murD</name>
    <name evidence="14" type="ORF">EYE40_03575</name>
</gene>
<dbReference type="EC" id="6.3.2.9" evidence="9 10"/>
<name>A0A4Q9GWF3_9MICO</name>
<keyword evidence="15" id="KW-1185">Reference proteome</keyword>
<keyword evidence="3 9" id="KW-0963">Cytoplasm</keyword>
<dbReference type="Pfam" id="PF21799">
    <property type="entry name" value="MurD-like_N"/>
    <property type="match status" value="1"/>
</dbReference>
<dbReference type="Pfam" id="PF02875">
    <property type="entry name" value="Mur_ligase_C"/>
    <property type="match status" value="1"/>
</dbReference>
<evidence type="ECO:0000256" key="10">
    <source>
        <dbReference type="RuleBase" id="RU003664"/>
    </source>
</evidence>
<dbReference type="GO" id="GO:0009252">
    <property type="term" value="P:peptidoglycan biosynthetic process"/>
    <property type="evidence" value="ECO:0007669"/>
    <property type="project" value="UniProtKB-UniRule"/>
</dbReference>
<dbReference type="InterPro" id="IPR004101">
    <property type="entry name" value="Mur_ligase_C"/>
</dbReference>
<accession>A0A4Q9GWF3</accession>
<dbReference type="Gene3D" id="3.40.1190.10">
    <property type="entry name" value="Mur-like, catalytic domain"/>
    <property type="match status" value="1"/>
</dbReference>
<evidence type="ECO:0000259" key="12">
    <source>
        <dbReference type="Pfam" id="PF02875"/>
    </source>
</evidence>
<dbReference type="NCBIfam" id="TIGR01087">
    <property type="entry name" value="murD"/>
    <property type="match status" value="1"/>
</dbReference>
<dbReference type="GO" id="GO:0005524">
    <property type="term" value="F:ATP binding"/>
    <property type="evidence" value="ECO:0007669"/>
    <property type="project" value="UniProtKB-UniRule"/>
</dbReference>
<dbReference type="PANTHER" id="PTHR43692:SF1">
    <property type="entry name" value="UDP-N-ACETYLMURAMOYLALANINE--D-GLUTAMATE LIGASE"/>
    <property type="match status" value="1"/>
</dbReference>
<keyword evidence="8 9" id="KW-0131">Cell cycle</keyword>
<dbReference type="Gene3D" id="3.90.190.20">
    <property type="entry name" value="Mur ligase, C-terminal domain"/>
    <property type="match status" value="1"/>
</dbReference>
<dbReference type="InterPro" id="IPR036565">
    <property type="entry name" value="Mur-like_cat_sf"/>
</dbReference>
<comment type="caution">
    <text evidence="14">The sequence shown here is derived from an EMBL/GenBank/DDBJ whole genome shotgun (WGS) entry which is preliminary data.</text>
</comment>
<dbReference type="InterPro" id="IPR013221">
    <property type="entry name" value="Mur_ligase_cen"/>
</dbReference>
<dbReference type="GO" id="GO:0008360">
    <property type="term" value="P:regulation of cell shape"/>
    <property type="evidence" value="ECO:0007669"/>
    <property type="project" value="UniProtKB-KW"/>
</dbReference>
<feature type="domain" description="Mur ligase central" evidence="13">
    <location>
        <begin position="135"/>
        <end position="328"/>
    </location>
</feature>
<dbReference type="SUPFAM" id="SSF53623">
    <property type="entry name" value="MurD-like peptide ligases, catalytic domain"/>
    <property type="match status" value="1"/>
</dbReference>
<keyword evidence="7 9" id="KW-0067">ATP-binding</keyword>
<keyword evidence="9 10" id="KW-0573">Peptidoglycan synthesis</keyword>
<dbReference type="PROSITE" id="PS01011">
    <property type="entry name" value="FOLYLPOLYGLU_SYNT_1"/>
    <property type="match status" value="1"/>
</dbReference>
<dbReference type="InterPro" id="IPR036615">
    <property type="entry name" value="Mur_ligase_C_dom_sf"/>
</dbReference>
<dbReference type="AlphaFoldDB" id="A0A4Q9GWF3"/>
<dbReference type="GO" id="GO:0004326">
    <property type="term" value="F:tetrahydrofolylpolyglutamate synthase activity"/>
    <property type="evidence" value="ECO:0007669"/>
    <property type="project" value="InterPro"/>
</dbReference>
<comment type="similarity">
    <text evidence="9">Belongs to the MurCDEF family.</text>
</comment>
<dbReference type="InterPro" id="IPR018109">
    <property type="entry name" value="Folylpolyglutamate_synth_CS"/>
</dbReference>
<dbReference type="Pfam" id="PF08245">
    <property type="entry name" value="Mur_ligase_M"/>
    <property type="match status" value="1"/>
</dbReference>
<evidence type="ECO:0000256" key="11">
    <source>
        <dbReference type="SAM" id="MobiDB-lite"/>
    </source>
</evidence>
<evidence type="ECO:0000256" key="5">
    <source>
        <dbReference type="ARBA" id="ARBA00022618"/>
    </source>
</evidence>
<feature type="binding site" evidence="9">
    <location>
        <begin position="137"/>
        <end position="143"/>
    </location>
    <ligand>
        <name>ATP</name>
        <dbReference type="ChEBI" id="CHEBI:30616"/>
    </ligand>
</feature>
<comment type="function">
    <text evidence="9 10">Cell wall formation. Catalyzes the addition of glutamate to the nucleotide precursor UDP-N-acetylmuramoyl-L-alanine (UMA).</text>
</comment>
<dbReference type="RefSeq" id="WP_130980660.1">
    <property type="nucleotide sequence ID" value="NZ_SISG01000001.1"/>
</dbReference>
<dbReference type="HAMAP" id="MF_00639">
    <property type="entry name" value="MurD"/>
    <property type="match status" value="1"/>
</dbReference>
<evidence type="ECO:0000256" key="8">
    <source>
        <dbReference type="ARBA" id="ARBA00023306"/>
    </source>
</evidence>
<organism evidence="14 15">
    <name type="scientific">Glaciihabitans arcticus</name>
    <dbReference type="NCBI Taxonomy" id="2668039"/>
    <lineage>
        <taxon>Bacteria</taxon>
        <taxon>Bacillati</taxon>
        <taxon>Actinomycetota</taxon>
        <taxon>Actinomycetes</taxon>
        <taxon>Micrococcales</taxon>
        <taxon>Microbacteriaceae</taxon>
        <taxon>Glaciihabitans</taxon>
    </lineage>
</organism>
<reference evidence="15" key="1">
    <citation type="submission" date="2019-02" db="EMBL/GenBank/DDBJ databases">
        <title>Glaciihabitans arcticus sp. nov., a psychrotolerant bacterium isolated from polar soil.</title>
        <authorList>
            <person name="Dahal R.H."/>
        </authorList>
    </citation>
    <scope>NUCLEOTIDE SEQUENCE [LARGE SCALE GENOMIC DNA]</scope>
    <source>
        <strain evidence="15">RP-3-7</strain>
    </source>
</reference>
<evidence type="ECO:0000256" key="3">
    <source>
        <dbReference type="ARBA" id="ARBA00022490"/>
    </source>
</evidence>
<evidence type="ECO:0000259" key="13">
    <source>
        <dbReference type="Pfam" id="PF08245"/>
    </source>
</evidence>
<comment type="catalytic activity">
    <reaction evidence="9 10">
        <text>UDP-N-acetyl-alpha-D-muramoyl-L-alanine + D-glutamate + ATP = UDP-N-acetyl-alpha-D-muramoyl-L-alanyl-D-glutamate + ADP + phosphate + H(+)</text>
        <dbReference type="Rhea" id="RHEA:16429"/>
        <dbReference type="ChEBI" id="CHEBI:15378"/>
        <dbReference type="ChEBI" id="CHEBI:29986"/>
        <dbReference type="ChEBI" id="CHEBI:30616"/>
        <dbReference type="ChEBI" id="CHEBI:43474"/>
        <dbReference type="ChEBI" id="CHEBI:83898"/>
        <dbReference type="ChEBI" id="CHEBI:83900"/>
        <dbReference type="ChEBI" id="CHEBI:456216"/>
        <dbReference type="EC" id="6.3.2.9"/>
    </reaction>
</comment>
<evidence type="ECO:0000256" key="6">
    <source>
        <dbReference type="ARBA" id="ARBA00022741"/>
    </source>
</evidence>
<keyword evidence="6 9" id="KW-0547">Nucleotide-binding</keyword>
<keyword evidence="5 9" id="KW-0132">Cell division</keyword>
<evidence type="ECO:0000256" key="9">
    <source>
        <dbReference type="HAMAP-Rule" id="MF_00639"/>
    </source>
</evidence>
<dbReference type="GO" id="GO:0051301">
    <property type="term" value="P:cell division"/>
    <property type="evidence" value="ECO:0007669"/>
    <property type="project" value="UniProtKB-KW"/>
</dbReference>
<dbReference type="SUPFAM" id="SSF51984">
    <property type="entry name" value="MurCD N-terminal domain"/>
    <property type="match status" value="1"/>
</dbReference>
<dbReference type="Gene3D" id="3.40.50.720">
    <property type="entry name" value="NAD(P)-binding Rossmann-like Domain"/>
    <property type="match status" value="1"/>
</dbReference>
<sequence>MDDQPAVTDLSTLTSWHADWKGVRAAVLGLGVTGFSVADTLVELGADVLVVASKAPAEQADLLDVIGAALIEADLSAVPAGLADFGADVLIVSPGFHPDHPLLLWAEQQGIPIWGDIELAWRVRDKVRAAEWICVTGTNGKTTTVQLTTHLLVESGARVLAAGNIGVPVLDAVRDPIGFDALVVELSSYQLHWINRNAEGAISPLASVCLNLADDHLDWHGSAEAYAAAKAKVYENTRVACVYNKADLATRRMVEEADVIEGCRAIGFGLDLPGLSELGMVDDLIVDRAFLDDRHNAALELTTHGELASSGLAAPHSVANVLAAAALARAYGVEPAVIRSGIATFRMDSHRTEPVLEHGGVNWVDDSKATNPHAANASLSAFPSVVWIVGGLLKGVDVGDLVAKHAPRLRAAIVIGVDRAAVLAAFARHAPALPVFEAEPTETEDVMSEAVRLSAAAALPGDVVLLAPAAASMDQFTDYSDRGRRFAAAVREHVRGAADDDGTPAAPEGPETGI</sequence>
<keyword evidence="9 10" id="KW-0133">Cell shape</keyword>
<keyword evidence="4 9" id="KW-0436">Ligase</keyword>
<evidence type="ECO:0000256" key="4">
    <source>
        <dbReference type="ARBA" id="ARBA00022598"/>
    </source>
</evidence>
<dbReference type="GO" id="GO:0005737">
    <property type="term" value="C:cytoplasm"/>
    <property type="evidence" value="ECO:0007669"/>
    <property type="project" value="UniProtKB-SubCell"/>
</dbReference>
<protein>
    <recommendedName>
        <fullName evidence="9 10">UDP-N-acetylmuramoylalanine--D-glutamate ligase</fullName>
        <ecNumber evidence="9 10">6.3.2.9</ecNumber>
    </recommendedName>
    <alternativeName>
        <fullName evidence="9">D-glutamic acid-adding enzyme</fullName>
    </alternativeName>
    <alternativeName>
        <fullName evidence="9">UDP-N-acetylmuramoyl-L-alanyl-D-glutamate synthetase</fullName>
    </alternativeName>
</protein>
<dbReference type="GO" id="GO:0008764">
    <property type="term" value="F:UDP-N-acetylmuramoylalanine-D-glutamate ligase activity"/>
    <property type="evidence" value="ECO:0007669"/>
    <property type="project" value="UniProtKB-UniRule"/>
</dbReference>
<dbReference type="InterPro" id="IPR005762">
    <property type="entry name" value="MurD"/>
</dbReference>
<evidence type="ECO:0000256" key="2">
    <source>
        <dbReference type="ARBA" id="ARBA00004752"/>
    </source>
</evidence>
<feature type="compositionally biased region" description="Low complexity" evidence="11">
    <location>
        <begin position="503"/>
        <end position="514"/>
    </location>
</feature>
<evidence type="ECO:0000313" key="14">
    <source>
        <dbReference type="EMBL" id="TBN56550.1"/>
    </source>
</evidence>
<dbReference type="GO" id="GO:0071555">
    <property type="term" value="P:cell wall organization"/>
    <property type="evidence" value="ECO:0007669"/>
    <property type="project" value="UniProtKB-KW"/>
</dbReference>
<comment type="pathway">
    <text evidence="2 9 10">Cell wall biogenesis; peptidoglycan biosynthesis.</text>
</comment>